<dbReference type="SMART" id="SM00220">
    <property type="entry name" value="S_TKc"/>
    <property type="match status" value="1"/>
</dbReference>
<keyword evidence="1" id="KW-0067">ATP-binding</keyword>
<dbReference type="GO" id="GO:0005524">
    <property type="term" value="F:ATP binding"/>
    <property type="evidence" value="ECO:0007669"/>
    <property type="project" value="UniProtKB-UniRule"/>
</dbReference>
<gene>
    <name evidence="3" type="ORF">OE88DRAFT_1624131</name>
</gene>
<feature type="domain" description="Protein kinase" evidence="2">
    <location>
        <begin position="34"/>
        <end position="309"/>
    </location>
</feature>
<dbReference type="STRING" id="5364.A0A5C3NMB1"/>
<proteinExistence type="predicted"/>
<dbReference type="InterPro" id="IPR050235">
    <property type="entry name" value="CK1_Ser-Thr_kinase"/>
</dbReference>
<name>A0A5C3NMB1_9AGAM</name>
<feature type="binding site" evidence="1">
    <location>
        <position position="63"/>
    </location>
    <ligand>
        <name>ATP</name>
        <dbReference type="ChEBI" id="CHEBI:30616"/>
    </ligand>
</feature>
<evidence type="ECO:0000256" key="1">
    <source>
        <dbReference type="PROSITE-ProRule" id="PRU10141"/>
    </source>
</evidence>
<dbReference type="AlphaFoldDB" id="A0A5C3NMB1"/>
<keyword evidence="3" id="KW-0808">Transferase</keyword>
<evidence type="ECO:0000313" key="4">
    <source>
        <dbReference type="Proteomes" id="UP000305948"/>
    </source>
</evidence>
<accession>A0A5C3NMB1</accession>
<dbReference type="PROSITE" id="PS00107">
    <property type="entry name" value="PROTEIN_KINASE_ATP"/>
    <property type="match status" value="1"/>
</dbReference>
<dbReference type="GO" id="GO:0004672">
    <property type="term" value="F:protein kinase activity"/>
    <property type="evidence" value="ECO:0007669"/>
    <property type="project" value="InterPro"/>
</dbReference>
<protein>
    <submittedName>
        <fullName evidence="3">Kinase-like protein</fullName>
    </submittedName>
</protein>
<dbReference type="InterPro" id="IPR000719">
    <property type="entry name" value="Prot_kinase_dom"/>
</dbReference>
<dbReference type="InterPro" id="IPR017441">
    <property type="entry name" value="Protein_kinase_ATP_BS"/>
</dbReference>
<dbReference type="PROSITE" id="PS50011">
    <property type="entry name" value="PROTEIN_KINASE_DOM"/>
    <property type="match status" value="1"/>
</dbReference>
<dbReference type="Pfam" id="PF00069">
    <property type="entry name" value="Pkinase"/>
    <property type="match status" value="1"/>
</dbReference>
<evidence type="ECO:0000259" key="2">
    <source>
        <dbReference type="PROSITE" id="PS50011"/>
    </source>
</evidence>
<keyword evidence="3" id="KW-0418">Kinase</keyword>
<dbReference type="InterPro" id="IPR011009">
    <property type="entry name" value="Kinase-like_dom_sf"/>
</dbReference>
<sequence length="347" mass="39532">MVLRDPDSVPPAPVPNLHPPYTPDCPPFRIHGCYQLTRLIGSGSYADVWNGVQMDTGAEVAVKFEPIHPDVRESLPYESAIYAQLEGVTGIPRIHWSGPEHGAYVLVMDKLGPNVEELRRFCRGALSLRTVLMLGEQMLTIIEEVHARGIIVRDIKPENFAMGLVEEYKCLHLLDLGLGKLYLDPTTGKHMPFREGRGGIGTPRYASHNVHFGLEPSRRDDVEAIGILLLYLCHGRLPWQGIVAPDIPSKLLRIGEMKRGKPFADLLTKSPAFFDPFFKHCRSLDFDTQPDYAYLRNLLRRTMKDHGWEYDWEYDWWSPGERGTLLPNEYKLDMGLVQPVRHRQDVL</sequence>
<dbReference type="Gene3D" id="1.10.510.10">
    <property type="entry name" value="Transferase(Phosphotransferase) domain 1"/>
    <property type="match status" value="1"/>
</dbReference>
<dbReference type="CDD" id="cd14016">
    <property type="entry name" value="STKc_CK1"/>
    <property type="match status" value="1"/>
</dbReference>
<keyword evidence="1" id="KW-0547">Nucleotide-binding</keyword>
<reference evidence="3 4" key="1">
    <citation type="journal article" date="2019" name="Nat. Ecol. Evol.">
        <title>Megaphylogeny resolves global patterns of mushroom evolution.</title>
        <authorList>
            <person name="Varga T."/>
            <person name="Krizsan K."/>
            <person name="Foldi C."/>
            <person name="Dima B."/>
            <person name="Sanchez-Garcia M."/>
            <person name="Sanchez-Ramirez S."/>
            <person name="Szollosi G.J."/>
            <person name="Szarkandi J.G."/>
            <person name="Papp V."/>
            <person name="Albert L."/>
            <person name="Andreopoulos W."/>
            <person name="Angelini C."/>
            <person name="Antonin V."/>
            <person name="Barry K.W."/>
            <person name="Bougher N.L."/>
            <person name="Buchanan P."/>
            <person name="Buyck B."/>
            <person name="Bense V."/>
            <person name="Catcheside P."/>
            <person name="Chovatia M."/>
            <person name="Cooper J."/>
            <person name="Damon W."/>
            <person name="Desjardin D."/>
            <person name="Finy P."/>
            <person name="Geml J."/>
            <person name="Haridas S."/>
            <person name="Hughes K."/>
            <person name="Justo A."/>
            <person name="Karasinski D."/>
            <person name="Kautmanova I."/>
            <person name="Kiss B."/>
            <person name="Kocsube S."/>
            <person name="Kotiranta H."/>
            <person name="LaButti K.M."/>
            <person name="Lechner B.E."/>
            <person name="Liimatainen K."/>
            <person name="Lipzen A."/>
            <person name="Lukacs Z."/>
            <person name="Mihaltcheva S."/>
            <person name="Morgado L.N."/>
            <person name="Niskanen T."/>
            <person name="Noordeloos M.E."/>
            <person name="Ohm R.A."/>
            <person name="Ortiz-Santana B."/>
            <person name="Ovrebo C."/>
            <person name="Racz N."/>
            <person name="Riley R."/>
            <person name="Savchenko A."/>
            <person name="Shiryaev A."/>
            <person name="Soop K."/>
            <person name="Spirin V."/>
            <person name="Szebenyi C."/>
            <person name="Tomsovsky M."/>
            <person name="Tulloss R.E."/>
            <person name="Uehling J."/>
            <person name="Grigoriev I.V."/>
            <person name="Vagvolgyi C."/>
            <person name="Papp T."/>
            <person name="Martin F.M."/>
            <person name="Miettinen O."/>
            <person name="Hibbett D.S."/>
            <person name="Nagy L.G."/>
        </authorList>
    </citation>
    <scope>NUCLEOTIDE SEQUENCE [LARGE SCALE GENOMIC DNA]</scope>
    <source>
        <strain evidence="3 4">OMC1185</strain>
    </source>
</reference>
<evidence type="ECO:0000313" key="3">
    <source>
        <dbReference type="EMBL" id="TFK54771.1"/>
    </source>
</evidence>
<dbReference type="EMBL" id="ML213505">
    <property type="protein sequence ID" value="TFK54771.1"/>
    <property type="molecule type" value="Genomic_DNA"/>
</dbReference>
<dbReference type="PANTHER" id="PTHR11909">
    <property type="entry name" value="CASEIN KINASE-RELATED"/>
    <property type="match status" value="1"/>
</dbReference>
<organism evidence="3 4">
    <name type="scientific">Heliocybe sulcata</name>
    <dbReference type="NCBI Taxonomy" id="5364"/>
    <lineage>
        <taxon>Eukaryota</taxon>
        <taxon>Fungi</taxon>
        <taxon>Dikarya</taxon>
        <taxon>Basidiomycota</taxon>
        <taxon>Agaricomycotina</taxon>
        <taxon>Agaricomycetes</taxon>
        <taxon>Gloeophyllales</taxon>
        <taxon>Gloeophyllaceae</taxon>
        <taxon>Heliocybe</taxon>
    </lineage>
</organism>
<dbReference type="SUPFAM" id="SSF56112">
    <property type="entry name" value="Protein kinase-like (PK-like)"/>
    <property type="match status" value="1"/>
</dbReference>
<dbReference type="OrthoDB" id="3258886at2759"/>
<dbReference type="Proteomes" id="UP000305948">
    <property type="component" value="Unassembled WGS sequence"/>
</dbReference>
<keyword evidence="4" id="KW-1185">Reference proteome</keyword>